<feature type="domain" description="AAA+ ATPase" evidence="3">
    <location>
        <begin position="159"/>
        <end position="308"/>
    </location>
</feature>
<dbReference type="STRING" id="520767.ATZ99_14650"/>
<dbReference type="InterPro" id="IPR045735">
    <property type="entry name" value="Spore_III_AA_AAA+_ATPase"/>
</dbReference>
<dbReference type="InterPro" id="IPR027417">
    <property type="entry name" value="P-loop_NTPase"/>
</dbReference>
<comment type="caution">
    <text evidence="4">The sequence shown here is derived from an EMBL/GenBank/DDBJ whole genome shotgun (WGS) entry which is preliminary data.</text>
</comment>
<keyword evidence="2" id="KW-0067">ATP-binding</keyword>
<evidence type="ECO:0000313" key="5">
    <source>
        <dbReference type="Proteomes" id="UP000075737"/>
    </source>
</evidence>
<evidence type="ECO:0000256" key="1">
    <source>
        <dbReference type="ARBA" id="ARBA00022741"/>
    </source>
</evidence>
<dbReference type="PANTHER" id="PTHR20953:SF3">
    <property type="entry name" value="P-LOOP CONTAINING NUCLEOSIDE TRIPHOSPHATE HYDROLASES SUPERFAMILY PROTEIN"/>
    <property type="match status" value="1"/>
</dbReference>
<dbReference type="SUPFAM" id="SSF52540">
    <property type="entry name" value="P-loop containing nucleoside triphosphate hydrolases"/>
    <property type="match status" value="1"/>
</dbReference>
<keyword evidence="5" id="KW-1185">Reference proteome</keyword>
<name>A0A162MGW3_9FIRM</name>
<evidence type="ECO:0000313" key="4">
    <source>
        <dbReference type="EMBL" id="KYO65827.1"/>
    </source>
</evidence>
<dbReference type="Pfam" id="PF19568">
    <property type="entry name" value="Spore_III_AA"/>
    <property type="match status" value="1"/>
</dbReference>
<accession>A0A162MGW3</accession>
<evidence type="ECO:0000256" key="2">
    <source>
        <dbReference type="ARBA" id="ARBA00022840"/>
    </source>
</evidence>
<organism evidence="4 5">
    <name type="scientific">Thermovenabulum gondwanense</name>
    <dbReference type="NCBI Taxonomy" id="520767"/>
    <lineage>
        <taxon>Bacteria</taxon>
        <taxon>Bacillati</taxon>
        <taxon>Bacillota</taxon>
        <taxon>Clostridia</taxon>
        <taxon>Thermosediminibacterales</taxon>
        <taxon>Thermosediminibacteraceae</taxon>
        <taxon>Thermovenabulum</taxon>
    </lineage>
</organism>
<dbReference type="InterPro" id="IPR014217">
    <property type="entry name" value="Spore_III_AA"/>
</dbReference>
<reference evidence="4 5" key="1">
    <citation type="submission" date="2015-12" db="EMBL/GenBank/DDBJ databases">
        <title>Draft genome of Thermovenabulum gondwanense isolated from a red thermophilic microbial mat colonisisng an outflow channel of a bore well.</title>
        <authorList>
            <person name="Patel B.K."/>
        </authorList>
    </citation>
    <scope>NUCLEOTIDE SEQUENCE [LARGE SCALE GENOMIC DNA]</scope>
    <source>
        <strain evidence="4 5">R270</strain>
    </source>
</reference>
<dbReference type="Gene3D" id="3.40.50.300">
    <property type="entry name" value="P-loop containing nucleotide triphosphate hydrolases"/>
    <property type="match status" value="1"/>
</dbReference>
<evidence type="ECO:0000259" key="3">
    <source>
        <dbReference type="SMART" id="SM00382"/>
    </source>
</evidence>
<proteinExistence type="predicted"/>
<protein>
    <recommendedName>
        <fullName evidence="3">AAA+ ATPase domain-containing protein</fullName>
    </recommendedName>
</protein>
<dbReference type="RefSeq" id="WP_068748584.1">
    <property type="nucleotide sequence ID" value="NZ_LOHZ01000032.1"/>
</dbReference>
<dbReference type="SMART" id="SM00382">
    <property type="entry name" value="AAA"/>
    <property type="match status" value="1"/>
</dbReference>
<dbReference type="Proteomes" id="UP000075737">
    <property type="component" value="Unassembled WGS sequence"/>
</dbReference>
<dbReference type="AlphaFoldDB" id="A0A162MGW3"/>
<gene>
    <name evidence="4" type="ORF">ATZ99_14650</name>
</gene>
<dbReference type="PANTHER" id="PTHR20953">
    <property type="entry name" value="KINASE-RELATED"/>
    <property type="match status" value="1"/>
</dbReference>
<dbReference type="EMBL" id="LOHZ01000032">
    <property type="protein sequence ID" value="KYO65827.1"/>
    <property type="molecule type" value="Genomic_DNA"/>
</dbReference>
<sequence>MYIEKFSKVIEKDIFPVLPSNIRGIIQKIEGDLLEKVEEIRIRVGKPLTLVFTGNDFFVTPQGNLTKNPSIAYEITEDDALRLLSIISQNSIYALEEELKNGFLTIKGGHRIGLVGKAVMENGKIRTLKHITGFNIRVAKELKGVAEKVLPFIIDKDGQILNTLILSPPKAGKTTLLRDIIRQVSDGDPKLHLKGFKVGLVDERSEIASCFEGKPQKDVGIRTDVLDGCPKAIGIMMLLRSMSPEIIATDEIGRAEDVAAIEEAINSGVKLITTAHGRDIEDVKKRPILREIIERGIFERYIILGFSQGAGTLEKVLNENFEIIYSINLIKGGYLNVV</sequence>
<dbReference type="InterPro" id="IPR003593">
    <property type="entry name" value="AAA+_ATPase"/>
</dbReference>
<dbReference type="PATRIC" id="fig|520767.4.peg.1570"/>
<dbReference type="GO" id="GO:0005524">
    <property type="term" value="F:ATP binding"/>
    <property type="evidence" value="ECO:0007669"/>
    <property type="project" value="UniProtKB-KW"/>
</dbReference>
<keyword evidence="1" id="KW-0547">Nucleotide-binding</keyword>
<dbReference type="NCBIfam" id="TIGR02858">
    <property type="entry name" value="spore_III_AA"/>
    <property type="match status" value="1"/>
</dbReference>